<keyword evidence="3" id="KW-1185">Reference proteome</keyword>
<evidence type="ECO:0000313" key="2">
    <source>
        <dbReference type="EMBL" id="KAF6176052.1"/>
    </source>
</evidence>
<gene>
    <name evidence="2" type="ORF">GIB67_000146</name>
</gene>
<feature type="non-terminal residue" evidence="2">
    <location>
        <position position="1"/>
    </location>
</feature>
<reference evidence="2 3" key="1">
    <citation type="journal article" date="2020" name="IScience">
        <title>Genome Sequencing of the Endangered Kingdonia uniflora (Circaeasteraceae, Ranunculales) Reveals Potential Mechanisms of Evolutionary Specialization.</title>
        <authorList>
            <person name="Sun Y."/>
            <person name="Deng T."/>
            <person name="Zhang A."/>
            <person name="Moore M.J."/>
            <person name="Landis J.B."/>
            <person name="Lin N."/>
            <person name="Zhang H."/>
            <person name="Zhang X."/>
            <person name="Huang J."/>
            <person name="Zhang X."/>
            <person name="Sun H."/>
            <person name="Wang H."/>
        </authorList>
    </citation>
    <scope>NUCLEOTIDE SEQUENCE [LARGE SCALE GENOMIC DNA]</scope>
    <source>
        <strain evidence="2">TB1705</strain>
        <tissue evidence="2">Leaf</tissue>
    </source>
</reference>
<dbReference type="Proteomes" id="UP000541444">
    <property type="component" value="Unassembled WGS sequence"/>
</dbReference>
<feature type="compositionally biased region" description="Basic and acidic residues" evidence="1">
    <location>
        <begin position="122"/>
        <end position="137"/>
    </location>
</feature>
<evidence type="ECO:0000313" key="3">
    <source>
        <dbReference type="Proteomes" id="UP000541444"/>
    </source>
</evidence>
<sequence>KLFHEKQFTSLPSQYYLKRWSKHVIKEVTLDGYGEAIRDDTDPSSTARYSELLHIVQRIVTKNVSSESQSALVRSLLLEVEAKMASFAISKEGDGTQNLDDHEEQPLSDDDVTFQNPKGKKTKGDPKGRLKFRDECA</sequence>
<evidence type="ECO:0000256" key="1">
    <source>
        <dbReference type="SAM" id="MobiDB-lite"/>
    </source>
</evidence>
<evidence type="ECO:0008006" key="4">
    <source>
        <dbReference type="Google" id="ProtNLM"/>
    </source>
</evidence>
<dbReference type="EMBL" id="JACGCM010000121">
    <property type="protein sequence ID" value="KAF6176052.1"/>
    <property type="molecule type" value="Genomic_DNA"/>
</dbReference>
<proteinExistence type="predicted"/>
<protein>
    <recommendedName>
        <fullName evidence="4">Protein FAR1-RELATED SEQUENCE</fullName>
    </recommendedName>
</protein>
<name>A0A7J7P9T8_9MAGN</name>
<feature type="region of interest" description="Disordered" evidence="1">
    <location>
        <begin position="91"/>
        <end position="137"/>
    </location>
</feature>
<organism evidence="2 3">
    <name type="scientific">Kingdonia uniflora</name>
    <dbReference type="NCBI Taxonomy" id="39325"/>
    <lineage>
        <taxon>Eukaryota</taxon>
        <taxon>Viridiplantae</taxon>
        <taxon>Streptophyta</taxon>
        <taxon>Embryophyta</taxon>
        <taxon>Tracheophyta</taxon>
        <taxon>Spermatophyta</taxon>
        <taxon>Magnoliopsida</taxon>
        <taxon>Ranunculales</taxon>
        <taxon>Circaeasteraceae</taxon>
        <taxon>Kingdonia</taxon>
    </lineage>
</organism>
<comment type="caution">
    <text evidence="2">The sequence shown here is derived from an EMBL/GenBank/DDBJ whole genome shotgun (WGS) entry which is preliminary data.</text>
</comment>
<dbReference type="AlphaFoldDB" id="A0A7J7P9T8"/>
<feature type="compositionally biased region" description="Acidic residues" evidence="1">
    <location>
        <begin position="101"/>
        <end position="112"/>
    </location>
</feature>
<dbReference type="OrthoDB" id="2402896at2759"/>
<accession>A0A7J7P9T8</accession>